<proteinExistence type="predicted"/>
<keyword evidence="3" id="KW-1185">Reference proteome</keyword>
<dbReference type="EMBL" id="JH992966">
    <property type="protein sequence ID" value="EKX54721.1"/>
    <property type="molecule type" value="Genomic_DNA"/>
</dbReference>
<dbReference type="KEGG" id="gtt:GUITHDRAFT_99377"/>
<dbReference type="EnsemblProtists" id="EKX54721">
    <property type="protein sequence ID" value="EKX54721"/>
    <property type="gene ID" value="GUITHDRAFT_99377"/>
</dbReference>
<accession>L1K1K2</accession>
<dbReference type="PaxDb" id="55529-EKX54721"/>
<dbReference type="GeneID" id="17311625"/>
<reference evidence="2" key="3">
    <citation type="submission" date="2015-06" db="UniProtKB">
        <authorList>
            <consortium name="EnsemblProtists"/>
        </authorList>
    </citation>
    <scope>IDENTIFICATION</scope>
</reference>
<organism evidence="1">
    <name type="scientific">Guillardia theta (strain CCMP2712)</name>
    <name type="common">Cryptophyte</name>
    <dbReference type="NCBI Taxonomy" id="905079"/>
    <lineage>
        <taxon>Eukaryota</taxon>
        <taxon>Cryptophyceae</taxon>
        <taxon>Pyrenomonadales</taxon>
        <taxon>Geminigeraceae</taxon>
        <taxon>Guillardia</taxon>
    </lineage>
</organism>
<dbReference type="Proteomes" id="UP000011087">
    <property type="component" value="Unassembled WGS sequence"/>
</dbReference>
<evidence type="ECO:0000313" key="3">
    <source>
        <dbReference type="Proteomes" id="UP000011087"/>
    </source>
</evidence>
<sequence>MTPCSVMSSASTVARTQADEDDVSEYQGLKEWAFPTQYSQKTMSCRVMFRVWMLLVRRKRSCQDRVAFVESKRLNLIKESCFHQWLNLHEIKTRGVNMMSKAVRIHRLKLMKKTLSRIVATLALDKQSVSLLEDEEKHSKEIQRLQSLVSRHLKLARSQEELIQTLQHRIENSDKEFLLFMREKNQEILHLQSKSCADTRSIRNLQKKVLEESMKNRSFSPLEAISEDIKAGASKSHEAKRERNRLHQEQCEIDLASSRERLERLLSRR</sequence>
<gene>
    <name evidence="1" type="ORF">GUITHDRAFT_99377</name>
</gene>
<reference evidence="1 3" key="1">
    <citation type="journal article" date="2012" name="Nature">
        <title>Algal genomes reveal evolutionary mosaicism and the fate of nucleomorphs.</title>
        <authorList>
            <consortium name="DOE Joint Genome Institute"/>
            <person name="Curtis B.A."/>
            <person name="Tanifuji G."/>
            <person name="Burki F."/>
            <person name="Gruber A."/>
            <person name="Irimia M."/>
            <person name="Maruyama S."/>
            <person name="Arias M.C."/>
            <person name="Ball S.G."/>
            <person name="Gile G.H."/>
            <person name="Hirakawa Y."/>
            <person name="Hopkins J.F."/>
            <person name="Kuo A."/>
            <person name="Rensing S.A."/>
            <person name="Schmutz J."/>
            <person name="Symeonidi A."/>
            <person name="Elias M."/>
            <person name="Eveleigh R.J."/>
            <person name="Herman E.K."/>
            <person name="Klute M.J."/>
            <person name="Nakayama T."/>
            <person name="Obornik M."/>
            <person name="Reyes-Prieto A."/>
            <person name="Armbrust E.V."/>
            <person name="Aves S.J."/>
            <person name="Beiko R.G."/>
            <person name="Coutinho P."/>
            <person name="Dacks J.B."/>
            <person name="Durnford D.G."/>
            <person name="Fast N.M."/>
            <person name="Green B.R."/>
            <person name="Grisdale C.J."/>
            <person name="Hempel F."/>
            <person name="Henrissat B."/>
            <person name="Hoppner M.P."/>
            <person name="Ishida K."/>
            <person name="Kim E."/>
            <person name="Koreny L."/>
            <person name="Kroth P.G."/>
            <person name="Liu Y."/>
            <person name="Malik S.B."/>
            <person name="Maier U.G."/>
            <person name="McRose D."/>
            <person name="Mock T."/>
            <person name="Neilson J.A."/>
            <person name="Onodera N.T."/>
            <person name="Poole A.M."/>
            <person name="Pritham E.J."/>
            <person name="Richards T.A."/>
            <person name="Rocap G."/>
            <person name="Roy S.W."/>
            <person name="Sarai C."/>
            <person name="Schaack S."/>
            <person name="Shirato S."/>
            <person name="Slamovits C.H."/>
            <person name="Spencer D.F."/>
            <person name="Suzuki S."/>
            <person name="Worden A.Z."/>
            <person name="Zauner S."/>
            <person name="Barry K."/>
            <person name="Bell C."/>
            <person name="Bharti A.K."/>
            <person name="Crow J.A."/>
            <person name="Grimwood J."/>
            <person name="Kramer R."/>
            <person name="Lindquist E."/>
            <person name="Lucas S."/>
            <person name="Salamov A."/>
            <person name="McFadden G.I."/>
            <person name="Lane C.E."/>
            <person name="Keeling P.J."/>
            <person name="Gray M.W."/>
            <person name="Grigoriev I.V."/>
            <person name="Archibald J.M."/>
        </authorList>
    </citation>
    <scope>NUCLEOTIDE SEQUENCE</scope>
    <source>
        <strain evidence="1 3">CCMP2712</strain>
    </source>
</reference>
<reference evidence="3" key="2">
    <citation type="submission" date="2012-11" db="EMBL/GenBank/DDBJ databases">
        <authorList>
            <person name="Kuo A."/>
            <person name="Curtis B.A."/>
            <person name="Tanifuji G."/>
            <person name="Burki F."/>
            <person name="Gruber A."/>
            <person name="Irimia M."/>
            <person name="Maruyama S."/>
            <person name="Arias M.C."/>
            <person name="Ball S.G."/>
            <person name="Gile G.H."/>
            <person name="Hirakawa Y."/>
            <person name="Hopkins J.F."/>
            <person name="Rensing S.A."/>
            <person name="Schmutz J."/>
            <person name="Symeonidi A."/>
            <person name="Elias M."/>
            <person name="Eveleigh R.J."/>
            <person name="Herman E.K."/>
            <person name="Klute M.J."/>
            <person name="Nakayama T."/>
            <person name="Obornik M."/>
            <person name="Reyes-Prieto A."/>
            <person name="Armbrust E.V."/>
            <person name="Aves S.J."/>
            <person name="Beiko R.G."/>
            <person name="Coutinho P."/>
            <person name="Dacks J.B."/>
            <person name="Durnford D.G."/>
            <person name="Fast N.M."/>
            <person name="Green B.R."/>
            <person name="Grisdale C."/>
            <person name="Hempe F."/>
            <person name="Henrissat B."/>
            <person name="Hoppner M.P."/>
            <person name="Ishida K.-I."/>
            <person name="Kim E."/>
            <person name="Koreny L."/>
            <person name="Kroth P.G."/>
            <person name="Liu Y."/>
            <person name="Malik S.-B."/>
            <person name="Maier U.G."/>
            <person name="McRose D."/>
            <person name="Mock T."/>
            <person name="Neilson J.A."/>
            <person name="Onodera N.T."/>
            <person name="Poole A.M."/>
            <person name="Pritham E.J."/>
            <person name="Richards T.A."/>
            <person name="Rocap G."/>
            <person name="Roy S.W."/>
            <person name="Sarai C."/>
            <person name="Schaack S."/>
            <person name="Shirato S."/>
            <person name="Slamovits C.H."/>
            <person name="Spencer D.F."/>
            <person name="Suzuki S."/>
            <person name="Worden A.Z."/>
            <person name="Zauner S."/>
            <person name="Barry K."/>
            <person name="Bell C."/>
            <person name="Bharti A.K."/>
            <person name="Crow J.A."/>
            <person name="Grimwood J."/>
            <person name="Kramer R."/>
            <person name="Lindquist E."/>
            <person name="Lucas S."/>
            <person name="Salamov A."/>
            <person name="McFadden G.I."/>
            <person name="Lane C.E."/>
            <person name="Keeling P.J."/>
            <person name="Gray M.W."/>
            <person name="Grigoriev I.V."/>
            <person name="Archibald J.M."/>
        </authorList>
    </citation>
    <scope>NUCLEOTIDE SEQUENCE</scope>
    <source>
        <strain evidence="3">CCMP2712</strain>
    </source>
</reference>
<dbReference type="HOGENOM" id="CLU_1036039_0_0_1"/>
<protein>
    <submittedName>
        <fullName evidence="1 2">Uncharacterized protein</fullName>
    </submittedName>
</protein>
<evidence type="ECO:0000313" key="2">
    <source>
        <dbReference type="EnsemblProtists" id="EKX54721"/>
    </source>
</evidence>
<dbReference type="AlphaFoldDB" id="L1K1K2"/>
<name>L1K1K2_GUITC</name>
<dbReference type="RefSeq" id="XP_005841701.1">
    <property type="nucleotide sequence ID" value="XM_005841644.1"/>
</dbReference>
<evidence type="ECO:0000313" key="1">
    <source>
        <dbReference type="EMBL" id="EKX54721.1"/>
    </source>
</evidence>